<feature type="compositionally biased region" description="Low complexity" evidence="2">
    <location>
        <begin position="80"/>
        <end position="97"/>
    </location>
</feature>
<evidence type="ECO:0000256" key="2">
    <source>
        <dbReference type="SAM" id="MobiDB-lite"/>
    </source>
</evidence>
<comment type="similarity">
    <text evidence="1">Belongs to the BCL7 family.</text>
</comment>
<dbReference type="EMBL" id="WNTK01000004">
    <property type="protein sequence ID" value="KAG9485784.1"/>
    <property type="molecule type" value="Genomic_DNA"/>
</dbReference>
<proteinExistence type="inferred from homology"/>
<comment type="caution">
    <text evidence="3">The sequence shown here is derived from an EMBL/GenBank/DDBJ whole genome shotgun (WGS) entry which is preliminary data.</text>
</comment>
<dbReference type="AlphaFoldDB" id="A0A8J6FDT4"/>
<dbReference type="OrthoDB" id="5989898at2759"/>
<reference evidence="3" key="1">
    <citation type="thesis" date="2020" institute="ProQuest LLC" country="789 East Eisenhower Parkway, Ann Arbor, MI, USA">
        <title>Comparative Genomics and Chromosome Evolution.</title>
        <authorList>
            <person name="Mudd A.B."/>
        </authorList>
    </citation>
    <scope>NUCLEOTIDE SEQUENCE</scope>
    <source>
        <strain evidence="3">HN-11 Male</strain>
        <tissue evidence="3">Kidney and liver</tissue>
    </source>
</reference>
<organism evidence="3 4">
    <name type="scientific">Eleutherodactylus coqui</name>
    <name type="common">Puerto Rican coqui</name>
    <dbReference type="NCBI Taxonomy" id="57060"/>
    <lineage>
        <taxon>Eukaryota</taxon>
        <taxon>Metazoa</taxon>
        <taxon>Chordata</taxon>
        <taxon>Craniata</taxon>
        <taxon>Vertebrata</taxon>
        <taxon>Euteleostomi</taxon>
        <taxon>Amphibia</taxon>
        <taxon>Batrachia</taxon>
        <taxon>Anura</taxon>
        <taxon>Neobatrachia</taxon>
        <taxon>Hyloidea</taxon>
        <taxon>Eleutherodactylidae</taxon>
        <taxon>Eleutherodactylinae</taxon>
        <taxon>Eleutherodactylus</taxon>
        <taxon>Eleutherodactylus</taxon>
    </lineage>
</organism>
<sequence>MSGRSVRAETRSRAKDDIKKVMAAIEKVRRWEKKWVTVGDTSLRIFKWVPVIDGRDVRIPKPQFYGKNPNTKHKEKVKGNATRENSSSTANSSLLLEFQDETSNQSSLSDVYQPKVESSTSSPSPMHSESPSPVHTADSQPPTLGQESLDEPSVPASEVADEPPTLTKEEPALSASQAEDPDESGAPPLKRVCPDVPSRPPTALKS</sequence>
<protein>
    <recommendedName>
        <fullName evidence="5">B-cell CLL/lymphoma 7 protein family member B</fullName>
    </recommendedName>
</protein>
<name>A0A8J6FDT4_ELECQ</name>
<gene>
    <name evidence="3" type="ORF">GDO78_008722</name>
</gene>
<evidence type="ECO:0008006" key="5">
    <source>
        <dbReference type="Google" id="ProtNLM"/>
    </source>
</evidence>
<feature type="compositionally biased region" description="Polar residues" evidence="2">
    <location>
        <begin position="101"/>
        <end position="110"/>
    </location>
</feature>
<keyword evidence="4" id="KW-1185">Reference proteome</keyword>
<dbReference type="PANTHER" id="PTHR12767">
    <property type="entry name" value="BCL7 RELATED"/>
    <property type="match status" value="1"/>
</dbReference>
<accession>A0A8J6FDT4</accession>
<evidence type="ECO:0000313" key="4">
    <source>
        <dbReference type="Proteomes" id="UP000770717"/>
    </source>
</evidence>
<dbReference type="InterPro" id="IPR006804">
    <property type="entry name" value="BCL7"/>
</dbReference>
<dbReference type="Pfam" id="PF04714">
    <property type="entry name" value="BCL_N"/>
    <property type="match status" value="1"/>
</dbReference>
<dbReference type="PANTHER" id="PTHR12767:SF5">
    <property type="entry name" value="B-CELL CLL_LYMPHOMA 7 PROTEIN FAMILY MEMBER B"/>
    <property type="match status" value="1"/>
</dbReference>
<evidence type="ECO:0000313" key="3">
    <source>
        <dbReference type="EMBL" id="KAG9485784.1"/>
    </source>
</evidence>
<dbReference type="Proteomes" id="UP000770717">
    <property type="component" value="Unassembled WGS sequence"/>
</dbReference>
<evidence type="ECO:0000256" key="1">
    <source>
        <dbReference type="ARBA" id="ARBA00010326"/>
    </source>
</evidence>
<feature type="region of interest" description="Disordered" evidence="2">
    <location>
        <begin position="58"/>
        <end position="206"/>
    </location>
</feature>
<feature type="compositionally biased region" description="Low complexity" evidence="2">
    <location>
        <begin position="118"/>
        <end position="133"/>
    </location>
</feature>
<feature type="compositionally biased region" description="Polar residues" evidence="2">
    <location>
        <begin position="137"/>
        <end position="146"/>
    </location>
</feature>